<keyword evidence="2" id="KW-1185">Reference proteome</keyword>
<organism evidence="1 2">
    <name type="scientific">Camellia sinensis var. sinensis</name>
    <name type="common">China tea</name>
    <dbReference type="NCBI Taxonomy" id="542762"/>
    <lineage>
        <taxon>Eukaryota</taxon>
        <taxon>Viridiplantae</taxon>
        <taxon>Streptophyta</taxon>
        <taxon>Embryophyta</taxon>
        <taxon>Tracheophyta</taxon>
        <taxon>Spermatophyta</taxon>
        <taxon>Magnoliopsida</taxon>
        <taxon>eudicotyledons</taxon>
        <taxon>Gunneridae</taxon>
        <taxon>Pentapetalae</taxon>
        <taxon>asterids</taxon>
        <taxon>Ericales</taxon>
        <taxon>Theaceae</taxon>
        <taxon>Camellia</taxon>
    </lineage>
</organism>
<dbReference type="AlphaFoldDB" id="A0A4S4DJW7"/>
<evidence type="ECO:0000313" key="1">
    <source>
        <dbReference type="EMBL" id="THG03159.1"/>
    </source>
</evidence>
<accession>A0A4S4DJW7</accession>
<name>A0A4S4DJW7_CAMSN</name>
<dbReference type="EMBL" id="SDRB02011032">
    <property type="protein sequence ID" value="THG03159.1"/>
    <property type="molecule type" value="Genomic_DNA"/>
</dbReference>
<sequence>MHSKLSVTHLKSSPTFRLIPYHHEIFSEIKCCSRNFPQSYSSSSDHKFRFRIVGLFRGDNRWKLNAIDGTAVQETLNQWLSKTQDFLSEVTSPLVKTVHDRKPTPGNMFDTQDKEDIFMAEQTIDSRTPNGNLSLAAVVSIEQFSRMNGLTGLKMQKIFKALVPEAVYNDARNLVEYCCFRFLSRDGSEIHPCLKEPAFRRLIFITMLAWEKPYSKRKDPRAITSEKASFQIIHSEFLHGIRGRVRNPSLVGCRFSVQNLSLVCDLNNPSPLFNISILRSHEGTSIVISLCSCRDQPLFSPKSRPSFLSRSGFAWL</sequence>
<comment type="caution">
    <text evidence="1">The sequence shown here is derived from an EMBL/GenBank/DDBJ whole genome shotgun (WGS) entry which is preliminary data.</text>
</comment>
<protein>
    <submittedName>
        <fullName evidence="1">Uncharacterized protein</fullName>
    </submittedName>
</protein>
<dbReference type="Proteomes" id="UP000306102">
    <property type="component" value="Unassembled WGS sequence"/>
</dbReference>
<dbReference type="PANTHER" id="PTHR31860:SF3">
    <property type="entry name" value="PROTEIN, PUTATIVE (DUF639)-RELATED"/>
    <property type="match status" value="1"/>
</dbReference>
<reference evidence="1 2" key="1">
    <citation type="journal article" date="2018" name="Proc. Natl. Acad. Sci. U.S.A.">
        <title>Draft genome sequence of Camellia sinensis var. sinensis provides insights into the evolution of the tea genome and tea quality.</title>
        <authorList>
            <person name="Wei C."/>
            <person name="Yang H."/>
            <person name="Wang S."/>
            <person name="Zhao J."/>
            <person name="Liu C."/>
            <person name="Gao L."/>
            <person name="Xia E."/>
            <person name="Lu Y."/>
            <person name="Tai Y."/>
            <person name="She G."/>
            <person name="Sun J."/>
            <person name="Cao H."/>
            <person name="Tong W."/>
            <person name="Gao Q."/>
            <person name="Li Y."/>
            <person name="Deng W."/>
            <person name="Jiang X."/>
            <person name="Wang W."/>
            <person name="Chen Q."/>
            <person name="Zhang S."/>
            <person name="Li H."/>
            <person name="Wu J."/>
            <person name="Wang P."/>
            <person name="Li P."/>
            <person name="Shi C."/>
            <person name="Zheng F."/>
            <person name="Jian J."/>
            <person name="Huang B."/>
            <person name="Shan D."/>
            <person name="Shi M."/>
            <person name="Fang C."/>
            <person name="Yue Y."/>
            <person name="Li F."/>
            <person name="Li D."/>
            <person name="Wei S."/>
            <person name="Han B."/>
            <person name="Jiang C."/>
            <person name="Yin Y."/>
            <person name="Xia T."/>
            <person name="Zhang Z."/>
            <person name="Bennetzen J.L."/>
            <person name="Zhao S."/>
            <person name="Wan X."/>
        </authorList>
    </citation>
    <scope>NUCLEOTIDE SEQUENCE [LARGE SCALE GENOMIC DNA]</scope>
    <source>
        <strain evidence="2">cv. Shuchazao</strain>
        <tissue evidence="1">Leaf</tissue>
    </source>
</reference>
<dbReference type="PANTHER" id="PTHR31860">
    <property type="entry name" value="HEAT-INDUCIBLE TRANSCRIPTION REPRESSOR (DUF639)-RELATED"/>
    <property type="match status" value="1"/>
</dbReference>
<gene>
    <name evidence="1" type="ORF">TEA_026391</name>
</gene>
<evidence type="ECO:0000313" key="2">
    <source>
        <dbReference type="Proteomes" id="UP000306102"/>
    </source>
</evidence>
<proteinExistence type="predicted"/>